<dbReference type="Proteomes" id="UP000515465">
    <property type="component" value="Chromosome"/>
</dbReference>
<accession>A0A7G6T0W1</accession>
<feature type="domain" description="Peptidase S74" evidence="2">
    <location>
        <begin position="130"/>
        <end position="181"/>
    </location>
</feature>
<gene>
    <name evidence="3" type="ORF">HB778_30475</name>
</gene>
<dbReference type="RefSeq" id="WP_183459274.1">
    <property type="nucleotide sequence ID" value="NZ_CP050296.1"/>
</dbReference>
<dbReference type="Pfam" id="PF13884">
    <property type="entry name" value="Peptidase_S74"/>
    <property type="match status" value="1"/>
</dbReference>
<feature type="region of interest" description="Disordered" evidence="1">
    <location>
        <begin position="224"/>
        <end position="247"/>
    </location>
</feature>
<sequence length="247" mass="24829">MGTALASAGAENAARTNDRDKGLALKADVANLGRGLPAQSAQAASLGLGAGSSAVGLNQGTNAQFLQSTNIMNNGFGGAQAGYAGQASALNSQYGTQVQAWNAQQQADAANSSGIGSFLGSAVGIGLRLSDPDLKTEKTEIPEGTALKQVMDMPVEQWKYKPGVEDGGTHVGPYSDDFQKATGKGDGHSIDMNDVLGVTMKAVQDLAGKVEELSEAIGLGGSSSVTPIKKKAAPPSNPDAIGLGVAA</sequence>
<dbReference type="InterPro" id="IPR030392">
    <property type="entry name" value="S74_ICA"/>
</dbReference>
<reference evidence="4" key="1">
    <citation type="journal article" date="2020" name="Mol. Plant Microbe">
        <title>Rhizobial microsymbionts of the narrowly endemic Oxytropis species growing in Kamchatka are characterized by significant genetic diversity and possess a set of genes that are associated with T3SS and T6SS secretion systems and can affect the development of symbiosis.</title>
        <authorList>
            <person name="Safronova V."/>
            <person name="Guro P."/>
            <person name="Sazanova A."/>
            <person name="Kuznetsova I."/>
            <person name="Belimov A."/>
            <person name="Yakubov V."/>
            <person name="Chirak E."/>
            <person name="Afonin A."/>
            <person name="Gogolev Y."/>
            <person name="Andronov E."/>
            <person name="Tikhonovich I."/>
        </authorList>
    </citation>
    <scope>NUCLEOTIDE SEQUENCE [LARGE SCALE GENOMIC DNA]</scope>
    <source>
        <strain evidence="4">583</strain>
    </source>
</reference>
<name>A0A7G6T0W1_9HYPH</name>
<evidence type="ECO:0000313" key="4">
    <source>
        <dbReference type="Proteomes" id="UP000515465"/>
    </source>
</evidence>
<dbReference type="AlphaFoldDB" id="A0A7G6T0W1"/>
<dbReference type="EMBL" id="CP050296">
    <property type="protein sequence ID" value="QND60393.1"/>
    <property type="molecule type" value="Genomic_DNA"/>
</dbReference>
<evidence type="ECO:0000259" key="2">
    <source>
        <dbReference type="Pfam" id="PF13884"/>
    </source>
</evidence>
<proteinExistence type="predicted"/>
<protein>
    <submittedName>
        <fullName evidence="3">Tail fiber domain-containing protein</fullName>
    </submittedName>
</protein>
<organism evidence="3 4">
    <name type="scientific">Mesorhizobium huakuii</name>
    <dbReference type="NCBI Taxonomy" id="28104"/>
    <lineage>
        <taxon>Bacteria</taxon>
        <taxon>Pseudomonadati</taxon>
        <taxon>Pseudomonadota</taxon>
        <taxon>Alphaproteobacteria</taxon>
        <taxon>Hyphomicrobiales</taxon>
        <taxon>Phyllobacteriaceae</taxon>
        <taxon>Mesorhizobium</taxon>
    </lineage>
</organism>
<evidence type="ECO:0000313" key="3">
    <source>
        <dbReference type="EMBL" id="QND60393.1"/>
    </source>
</evidence>
<evidence type="ECO:0000256" key="1">
    <source>
        <dbReference type="SAM" id="MobiDB-lite"/>
    </source>
</evidence>